<evidence type="ECO:0000256" key="3">
    <source>
        <dbReference type="ARBA" id="ARBA00022553"/>
    </source>
</evidence>
<dbReference type="EC" id="2.7.13.3" evidence="2"/>
<dbReference type="SUPFAM" id="SSF55874">
    <property type="entry name" value="ATPase domain of HSP90 chaperone/DNA topoisomerase II/histidine kinase"/>
    <property type="match status" value="1"/>
</dbReference>
<dbReference type="Pfam" id="PF00512">
    <property type="entry name" value="HisKA"/>
    <property type="match status" value="1"/>
</dbReference>
<gene>
    <name evidence="10" type="ORF">IS491_05355</name>
</gene>
<evidence type="ECO:0000256" key="8">
    <source>
        <dbReference type="ARBA" id="ARBA00023012"/>
    </source>
</evidence>
<evidence type="ECO:0000256" key="4">
    <source>
        <dbReference type="ARBA" id="ARBA00022679"/>
    </source>
</evidence>
<dbReference type="PRINTS" id="PR00344">
    <property type="entry name" value="BCTRLSENSOR"/>
</dbReference>
<keyword evidence="7" id="KW-0067">ATP-binding</keyword>
<comment type="caution">
    <text evidence="10">The sequence shown here is derived from an EMBL/GenBank/DDBJ whole genome shotgun (WGS) entry which is preliminary data.</text>
</comment>
<dbReference type="FunFam" id="3.30.565.10:FF:000037">
    <property type="entry name" value="Hybrid sensor histidine kinase/response regulator"/>
    <property type="match status" value="1"/>
</dbReference>
<evidence type="ECO:0000256" key="1">
    <source>
        <dbReference type="ARBA" id="ARBA00000085"/>
    </source>
</evidence>
<dbReference type="SMART" id="SM00388">
    <property type="entry name" value="HisKA"/>
    <property type="match status" value="1"/>
</dbReference>
<dbReference type="Gene3D" id="1.10.287.130">
    <property type="match status" value="1"/>
</dbReference>
<comment type="catalytic activity">
    <reaction evidence="1">
        <text>ATP + protein L-histidine = ADP + protein N-phospho-L-histidine.</text>
        <dbReference type="EC" id="2.7.13.3"/>
    </reaction>
</comment>
<dbReference type="InterPro" id="IPR003661">
    <property type="entry name" value="HisK_dim/P_dom"/>
</dbReference>
<dbReference type="AlphaFoldDB" id="A0AAE2RQ74"/>
<dbReference type="InterPro" id="IPR050736">
    <property type="entry name" value="Sensor_HK_Regulatory"/>
</dbReference>
<keyword evidence="5" id="KW-0547">Nucleotide-binding</keyword>
<dbReference type="InterPro" id="IPR004358">
    <property type="entry name" value="Sig_transdc_His_kin-like_C"/>
</dbReference>
<dbReference type="GO" id="GO:0000155">
    <property type="term" value="F:phosphorelay sensor kinase activity"/>
    <property type="evidence" value="ECO:0007669"/>
    <property type="project" value="InterPro"/>
</dbReference>
<organism evidence="10 11">
    <name type="scientific">Clostridium beijerinckii</name>
    <name type="common">Clostridium MP</name>
    <dbReference type="NCBI Taxonomy" id="1520"/>
    <lineage>
        <taxon>Bacteria</taxon>
        <taxon>Bacillati</taxon>
        <taxon>Bacillota</taxon>
        <taxon>Clostridia</taxon>
        <taxon>Eubacteriales</taxon>
        <taxon>Clostridiaceae</taxon>
        <taxon>Clostridium</taxon>
    </lineage>
</organism>
<dbReference type="InterPro" id="IPR036890">
    <property type="entry name" value="HATPase_C_sf"/>
</dbReference>
<dbReference type="CDD" id="cd00082">
    <property type="entry name" value="HisKA"/>
    <property type="match status" value="1"/>
</dbReference>
<dbReference type="InterPro" id="IPR005467">
    <property type="entry name" value="His_kinase_dom"/>
</dbReference>
<dbReference type="EMBL" id="JADOEF010000001">
    <property type="protein sequence ID" value="MBF7808117.1"/>
    <property type="molecule type" value="Genomic_DNA"/>
</dbReference>
<evidence type="ECO:0000256" key="5">
    <source>
        <dbReference type="ARBA" id="ARBA00022741"/>
    </source>
</evidence>
<dbReference type="PANTHER" id="PTHR43711:SF26">
    <property type="entry name" value="SENSOR HISTIDINE KINASE RCSC"/>
    <property type="match status" value="1"/>
</dbReference>
<keyword evidence="4" id="KW-0808">Transferase</keyword>
<dbReference type="PANTHER" id="PTHR43711">
    <property type="entry name" value="TWO-COMPONENT HISTIDINE KINASE"/>
    <property type="match status" value="1"/>
</dbReference>
<feature type="domain" description="Histidine kinase" evidence="9">
    <location>
        <begin position="51"/>
        <end position="271"/>
    </location>
</feature>
<evidence type="ECO:0000256" key="7">
    <source>
        <dbReference type="ARBA" id="ARBA00022840"/>
    </source>
</evidence>
<dbReference type="SMART" id="SM00387">
    <property type="entry name" value="HATPase_c"/>
    <property type="match status" value="1"/>
</dbReference>
<dbReference type="Proteomes" id="UP000631418">
    <property type="component" value="Unassembled WGS sequence"/>
</dbReference>
<dbReference type="RefSeq" id="WP_038456996.1">
    <property type="nucleotide sequence ID" value="NZ_CP073279.1"/>
</dbReference>
<sequence length="301" mass="34797">MVEVNILKDNQIDRENILNKNDLIKLSKDELVSKLINLSESKKNQEDFILNISHDLRSPLNIILSVLQCYKDDYKDIKRYGKCQDHMDVIKRNSYKILKLVNNLIDTTKLEKNHYSIKRENLDVINLIEWNISSIDKYAKQKEISLVFDTNVEECIMAVDPEAIDRIIMNLISNAIKFSPKGSNIYINAWKSINQLTISVRDEGIGIPKEEQNTIFNRFVQSSRNKKSENSGSGIGLDLVRYLTQAHNGSIELKSEENSGCEFIIKLPIERLQDDENNRDKCLNIKSKVEVLEVEFSDIYL</sequence>
<dbReference type="CDD" id="cd00075">
    <property type="entry name" value="HATPase"/>
    <property type="match status" value="1"/>
</dbReference>
<keyword evidence="8" id="KW-0902">Two-component regulatory system</keyword>
<evidence type="ECO:0000313" key="11">
    <source>
        <dbReference type="Proteomes" id="UP000631418"/>
    </source>
</evidence>
<reference evidence="10" key="1">
    <citation type="submission" date="2020-11" db="EMBL/GenBank/DDBJ databases">
        <authorList>
            <person name="Thieme N."/>
            <person name="Liebl W."/>
            <person name="Zverlov V."/>
        </authorList>
    </citation>
    <scope>NUCLEOTIDE SEQUENCE</scope>
    <source>
        <strain evidence="10">NT08</strain>
    </source>
</reference>
<proteinExistence type="predicted"/>
<evidence type="ECO:0000313" key="10">
    <source>
        <dbReference type="EMBL" id="MBF7808117.1"/>
    </source>
</evidence>
<keyword evidence="6 10" id="KW-0418">Kinase</keyword>
<dbReference type="Pfam" id="PF02518">
    <property type="entry name" value="HATPase_c"/>
    <property type="match status" value="1"/>
</dbReference>
<evidence type="ECO:0000256" key="6">
    <source>
        <dbReference type="ARBA" id="ARBA00022777"/>
    </source>
</evidence>
<keyword evidence="3" id="KW-0597">Phosphoprotein</keyword>
<evidence type="ECO:0000259" key="9">
    <source>
        <dbReference type="PROSITE" id="PS50109"/>
    </source>
</evidence>
<evidence type="ECO:0000256" key="2">
    <source>
        <dbReference type="ARBA" id="ARBA00012438"/>
    </source>
</evidence>
<dbReference type="InterPro" id="IPR003594">
    <property type="entry name" value="HATPase_dom"/>
</dbReference>
<dbReference type="SUPFAM" id="SSF47384">
    <property type="entry name" value="Homodimeric domain of signal transducing histidine kinase"/>
    <property type="match status" value="1"/>
</dbReference>
<dbReference type="GO" id="GO:0005524">
    <property type="term" value="F:ATP binding"/>
    <property type="evidence" value="ECO:0007669"/>
    <property type="project" value="UniProtKB-KW"/>
</dbReference>
<dbReference type="Gene3D" id="3.30.565.10">
    <property type="entry name" value="Histidine kinase-like ATPase, C-terminal domain"/>
    <property type="match status" value="1"/>
</dbReference>
<accession>A0AAE2RQ74</accession>
<dbReference type="InterPro" id="IPR036097">
    <property type="entry name" value="HisK_dim/P_sf"/>
</dbReference>
<name>A0AAE2RQ74_CLOBE</name>
<dbReference type="PROSITE" id="PS50109">
    <property type="entry name" value="HIS_KIN"/>
    <property type="match status" value="1"/>
</dbReference>
<protein>
    <recommendedName>
        <fullName evidence="2">histidine kinase</fullName>
        <ecNumber evidence="2">2.7.13.3</ecNumber>
    </recommendedName>
</protein>